<sequence length="258" mass="28089">MATPSPTVDPEVAHRHQPDESEVLAIGSETSALAEGRMTSGAVTQAHSEGPDHEIRPLAGVMQEVSRERKAVNLSAALRASATGEAGKRKERSKEEERAERKDAAEEAQKALGAQRPQAPQALRFPELLQSRESAESAEALQGPVEVKVLLSSELPCPVHERTNQGAHLSNCKDLREMYSGKATRSCAPQRILELPKLALTLKLLEMPSATSQLSLAIQQVIMLPKQSQIRARPLQLTLGRQREDVSVESAMLSLQTF</sequence>
<evidence type="ECO:0000256" key="1">
    <source>
        <dbReference type="SAM" id="MobiDB-lite"/>
    </source>
</evidence>
<organism evidence="2 3">
    <name type="scientific">Symbiodinium microadriaticum</name>
    <name type="common">Dinoflagellate</name>
    <name type="synonym">Zooxanthella microadriatica</name>
    <dbReference type="NCBI Taxonomy" id="2951"/>
    <lineage>
        <taxon>Eukaryota</taxon>
        <taxon>Sar</taxon>
        <taxon>Alveolata</taxon>
        <taxon>Dinophyceae</taxon>
        <taxon>Suessiales</taxon>
        <taxon>Symbiodiniaceae</taxon>
        <taxon>Symbiodinium</taxon>
    </lineage>
</organism>
<name>A0A1Q9CVS7_SYMMI</name>
<protein>
    <submittedName>
        <fullName evidence="2">Uncharacterized protein</fullName>
    </submittedName>
</protein>
<gene>
    <name evidence="2" type="ORF">AK812_SmicGene31836</name>
</gene>
<comment type="caution">
    <text evidence="2">The sequence shown here is derived from an EMBL/GenBank/DDBJ whole genome shotgun (WGS) entry which is preliminary data.</text>
</comment>
<accession>A0A1Q9CVS7</accession>
<proteinExistence type="predicted"/>
<feature type="region of interest" description="Disordered" evidence="1">
    <location>
        <begin position="1"/>
        <end position="56"/>
    </location>
</feature>
<feature type="region of interest" description="Disordered" evidence="1">
    <location>
        <begin position="74"/>
        <end position="122"/>
    </location>
</feature>
<evidence type="ECO:0000313" key="2">
    <source>
        <dbReference type="EMBL" id="OLP86995.1"/>
    </source>
</evidence>
<feature type="compositionally biased region" description="Basic and acidic residues" evidence="1">
    <location>
        <begin position="86"/>
        <end position="109"/>
    </location>
</feature>
<keyword evidence="3" id="KW-1185">Reference proteome</keyword>
<dbReference type="Proteomes" id="UP000186817">
    <property type="component" value="Unassembled WGS sequence"/>
</dbReference>
<evidence type="ECO:0000313" key="3">
    <source>
        <dbReference type="Proteomes" id="UP000186817"/>
    </source>
</evidence>
<dbReference type="OrthoDB" id="10308688at2759"/>
<reference evidence="2 3" key="1">
    <citation type="submission" date="2016-02" db="EMBL/GenBank/DDBJ databases">
        <title>Genome analysis of coral dinoflagellate symbionts highlights evolutionary adaptations to a symbiotic lifestyle.</title>
        <authorList>
            <person name="Aranda M."/>
            <person name="Li Y."/>
            <person name="Liew Y.J."/>
            <person name="Baumgarten S."/>
            <person name="Simakov O."/>
            <person name="Wilson M."/>
            <person name="Piel J."/>
            <person name="Ashoor H."/>
            <person name="Bougouffa S."/>
            <person name="Bajic V.B."/>
            <person name="Ryu T."/>
            <person name="Ravasi T."/>
            <person name="Bayer T."/>
            <person name="Micklem G."/>
            <person name="Kim H."/>
            <person name="Bhak J."/>
            <person name="Lajeunesse T.C."/>
            <person name="Voolstra C.R."/>
        </authorList>
    </citation>
    <scope>NUCLEOTIDE SEQUENCE [LARGE SCALE GENOMIC DNA]</scope>
    <source>
        <strain evidence="2 3">CCMP2467</strain>
    </source>
</reference>
<dbReference type="AlphaFoldDB" id="A0A1Q9CVS7"/>
<dbReference type="EMBL" id="LSRX01000887">
    <property type="protein sequence ID" value="OLP86995.1"/>
    <property type="molecule type" value="Genomic_DNA"/>
</dbReference>